<reference evidence="1 2" key="1">
    <citation type="submission" date="2023-05" db="EMBL/GenBank/DDBJ databases">
        <authorList>
            <person name="Zhang X."/>
        </authorList>
    </citation>
    <scope>NUCLEOTIDE SEQUENCE [LARGE SCALE GENOMIC DNA]</scope>
    <source>
        <strain evidence="1 2">DM2B3-1</strain>
    </source>
</reference>
<evidence type="ECO:0000313" key="1">
    <source>
        <dbReference type="EMBL" id="MDJ1492990.1"/>
    </source>
</evidence>
<comment type="caution">
    <text evidence="1">The sequence shown here is derived from an EMBL/GenBank/DDBJ whole genome shotgun (WGS) entry which is preliminary data.</text>
</comment>
<organism evidence="1 2">
    <name type="scientific">Xanthocytophaga flava</name>
    <dbReference type="NCBI Taxonomy" id="3048013"/>
    <lineage>
        <taxon>Bacteria</taxon>
        <taxon>Pseudomonadati</taxon>
        <taxon>Bacteroidota</taxon>
        <taxon>Cytophagia</taxon>
        <taxon>Cytophagales</taxon>
        <taxon>Rhodocytophagaceae</taxon>
        <taxon>Xanthocytophaga</taxon>
    </lineage>
</organism>
<sequence length="201" mass="22830">MSASTEKLIVVTPLEGPDFFMLEENQQVDLLQIDEDVPIKNQKVKLLGSTFTELSWKSPVRMQSGITIYNTLTLYKKDKTMITFQRTEPSKTFSIPGNAYSYGNDTLYGYISFKKIDPIHFEFTTDMKTGREDNLGCNTSGTITYKKGIGYFEDILFDGSLGSCKAIFWFSEKQMQVFMLTDSYFCACPPETSISGVYTKE</sequence>
<dbReference type="EMBL" id="JASJOT010000004">
    <property type="protein sequence ID" value="MDJ1492990.1"/>
    <property type="molecule type" value="Genomic_DNA"/>
</dbReference>
<accession>A0ABT7CGW6</accession>
<evidence type="ECO:0000313" key="2">
    <source>
        <dbReference type="Proteomes" id="UP001228581"/>
    </source>
</evidence>
<keyword evidence="2" id="KW-1185">Reference proteome</keyword>
<name>A0ABT7CGW6_9BACT</name>
<dbReference type="Proteomes" id="UP001228581">
    <property type="component" value="Unassembled WGS sequence"/>
</dbReference>
<protein>
    <submittedName>
        <fullName evidence="1">Uncharacterized protein</fullName>
    </submittedName>
</protein>
<gene>
    <name evidence="1" type="ORF">QNI19_08605</name>
</gene>
<dbReference type="RefSeq" id="WP_313994607.1">
    <property type="nucleotide sequence ID" value="NZ_JASJOT010000004.1"/>
</dbReference>
<proteinExistence type="predicted"/>